<keyword evidence="2" id="KW-0012">Acyltransferase</keyword>
<dbReference type="RefSeq" id="WP_204071131.1">
    <property type="nucleotide sequence ID" value="NZ_BAABHI010000039.1"/>
</dbReference>
<dbReference type="InterPro" id="IPR016181">
    <property type="entry name" value="Acyl_CoA_acyltransferase"/>
</dbReference>
<name>A0A8J3XC77_9ACTN</name>
<dbReference type="InterPro" id="IPR000182">
    <property type="entry name" value="GNAT_dom"/>
</dbReference>
<evidence type="ECO:0000256" key="2">
    <source>
        <dbReference type="ARBA" id="ARBA00023315"/>
    </source>
</evidence>
<dbReference type="SUPFAM" id="SSF55729">
    <property type="entry name" value="Acyl-CoA N-acyltransferases (Nat)"/>
    <property type="match status" value="1"/>
</dbReference>
<dbReference type="GO" id="GO:0016747">
    <property type="term" value="F:acyltransferase activity, transferring groups other than amino-acyl groups"/>
    <property type="evidence" value="ECO:0007669"/>
    <property type="project" value="InterPro"/>
</dbReference>
<evidence type="ECO:0000313" key="5">
    <source>
        <dbReference type="Proteomes" id="UP000622547"/>
    </source>
</evidence>
<protein>
    <submittedName>
        <fullName evidence="4">GNAT family N-acetyltransferase</fullName>
    </submittedName>
</protein>
<feature type="domain" description="N-acetyltransferase" evidence="3">
    <location>
        <begin position="17"/>
        <end position="170"/>
    </location>
</feature>
<dbReference type="PANTHER" id="PTHR43877">
    <property type="entry name" value="AMINOALKYLPHOSPHONATE N-ACETYLTRANSFERASE-RELATED-RELATED"/>
    <property type="match status" value="1"/>
</dbReference>
<accession>A0A8J3XC77</accession>
<proteinExistence type="predicted"/>
<dbReference type="CDD" id="cd04301">
    <property type="entry name" value="NAT_SF"/>
    <property type="match status" value="1"/>
</dbReference>
<keyword evidence="1" id="KW-0808">Transferase</keyword>
<evidence type="ECO:0000256" key="1">
    <source>
        <dbReference type="ARBA" id="ARBA00022679"/>
    </source>
</evidence>
<dbReference type="Gene3D" id="3.40.630.30">
    <property type="match status" value="1"/>
</dbReference>
<keyword evidence="5" id="KW-1185">Reference proteome</keyword>
<organism evidence="4 5">
    <name type="scientific">Planotetraspora phitsanulokensis</name>
    <dbReference type="NCBI Taxonomy" id="575192"/>
    <lineage>
        <taxon>Bacteria</taxon>
        <taxon>Bacillati</taxon>
        <taxon>Actinomycetota</taxon>
        <taxon>Actinomycetes</taxon>
        <taxon>Streptosporangiales</taxon>
        <taxon>Streptosporangiaceae</taxon>
        <taxon>Planotetraspora</taxon>
    </lineage>
</organism>
<dbReference type="Proteomes" id="UP000622547">
    <property type="component" value="Unassembled WGS sequence"/>
</dbReference>
<dbReference type="InterPro" id="IPR050832">
    <property type="entry name" value="Bact_Acetyltransf"/>
</dbReference>
<dbReference type="PROSITE" id="PS51186">
    <property type="entry name" value="GNAT"/>
    <property type="match status" value="1"/>
</dbReference>
<evidence type="ECO:0000259" key="3">
    <source>
        <dbReference type="PROSITE" id="PS51186"/>
    </source>
</evidence>
<comment type="caution">
    <text evidence="4">The sequence shown here is derived from an EMBL/GenBank/DDBJ whole genome shotgun (WGS) entry which is preliminary data.</text>
</comment>
<evidence type="ECO:0000313" key="4">
    <source>
        <dbReference type="EMBL" id="GII35406.1"/>
    </source>
</evidence>
<dbReference type="AlphaFoldDB" id="A0A8J3XC77"/>
<dbReference type="PANTHER" id="PTHR43877:SF2">
    <property type="entry name" value="AMINOALKYLPHOSPHONATE N-ACETYLTRANSFERASE-RELATED"/>
    <property type="match status" value="1"/>
</dbReference>
<sequence>MSALEIELLPAAAGGDMPLAERITTLVNEVYAVAERGLWADGALRTTADEVGELIGAGEIAVARLDGEIVGCVRVRRLDGGVGEFGMLAAAPAHRGTGVGRELVRFAERTSRARGLATMQLELLVPREWAHPSKEFLAAWYARSGYRRVGVGTIEEAYPGLAPSLATPCDYLVYHKDLTA</sequence>
<reference evidence="4 5" key="1">
    <citation type="submission" date="2021-01" db="EMBL/GenBank/DDBJ databases">
        <title>Whole genome shotgun sequence of Planotetraspora phitsanulokensis NBRC 104273.</title>
        <authorList>
            <person name="Komaki H."/>
            <person name="Tamura T."/>
        </authorList>
    </citation>
    <scope>NUCLEOTIDE SEQUENCE [LARGE SCALE GENOMIC DNA]</scope>
    <source>
        <strain evidence="4 5">NBRC 104273</strain>
    </source>
</reference>
<gene>
    <name evidence="4" type="ORF">Pph01_04090</name>
</gene>
<dbReference type="Pfam" id="PF00583">
    <property type="entry name" value="Acetyltransf_1"/>
    <property type="match status" value="1"/>
</dbReference>
<dbReference type="EMBL" id="BOOP01000001">
    <property type="protein sequence ID" value="GII35406.1"/>
    <property type="molecule type" value="Genomic_DNA"/>
</dbReference>